<comment type="caution">
    <text evidence="1">The sequence shown here is derived from an EMBL/GenBank/DDBJ whole genome shotgun (WGS) entry which is preliminary data.</text>
</comment>
<evidence type="ECO:0000313" key="1">
    <source>
        <dbReference type="EMBL" id="RWX27031.1"/>
    </source>
</evidence>
<gene>
    <name evidence="1" type="ORF">EHI47_22350</name>
</gene>
<accession>A0A444HUA0</accession>
<protein>
    <submittedName>
        <fullName evidence="1">Uncharacterized protein</fullName>
    </submittedName>
</protein>
<dbReference type="Proteomes" id="UP000283817">
    <property type="component" value="Unassembled WGS sequence"/>
</dbReference>
<name>A0A444HUA0_RHILE</name>
<reference evidence="1 2" key="1">
    <citation type="submission" date="2019-01" db="EMBL/GenBank/DDBJ databases">
        <title>RHIZO-ID as a novel technology for direct rhizobia identification.</title>
        <authorList>
            <person name="De Meyer S.E."/>
        </authorList>
    </citation>
    <scope>NUCLEOTIDE SEQUENCE [LARGE SCALE GENOMIC DNA]</scope>
    <source>
        <strain evidence="1 2">WSM448</strain>
    </source>
</reference>
<sequence>MNAIRVSLKIQGCLQSKTAGFSSGGLISFLFEFSACPAHQNKNAPPLLIEGAFVHRWWNPKRSKP</sequence>
<evidence type="ECO:0000313" key="2">
    <source>
        <dbReference type="Proteomes" id="UP000283817"/>
    </source>
</evidence>
<proteinExistence type="predicted"/>
<dbReference type="AlphaFoldDB" id="A0A444HUA0"/>
<dbReference type="EMBL" id="SBHX01000054">
    <property type="protein sequence ID" value="RWX27031.1"/>
    <property type="molecule type" value="Genomic_DNA"/>
</dbReference>
<organism evidence="1 2">
    <name type="scientific">Rhizobium leguminosarum</name>
    <dbReference type="NCBI Taxonomy" id="384"/>
    <lineage>
        <taxon>Bacteria</taxon>
        <taxon>Pseudomonadati</taxon>
        <taxon>Pseudomonadota</taxon>
        <taxon>Alphaproteobacteria</taxon>
        <taxon>Hyphomicrobiales</taxon>
        <taxon>Rhizobiaceae</taxon>
        <taxon>Rhizobium/Agrobacterium group</taxon>
        <taxon>Rhizobium</taxon>
    </lineage>
</organism>